<protein>
    <submittedName>
        <fullName evidence="1">Uncharacterized protein</fullName>
    </submittedName>
</protein>
<dbReference type="Proteomes" id="UP000022082">
    <property type="component" value="Unassembled WGS sequence"/>
</dbReference>
<dbReference type="AlphaFoldDB" id="A0A015XH17"/>
<dbReference type="EMBL" id="JGDJ01000106">
    <property type="protein sequence ID" value="EXZ30953.1"/>
    <property type="molecule type" value="Genomic_DNA"/>
</dbReference>
<evidence type="ECO:0000313" key="1">
    <source>
        <dbReference type="EMBL" id="EXZ30953.1"/>
    </source>
</evidence>
<name>A0A015XH17_BACFG</name>
<gene>
    <name evidence="1" type="ORF">M136_5294</name>
</gene>
<dbReference type="PATRIC" id="fig|1339327.3.peg.513"/>
<reference evidence="1 2" key="1">
    <citation type="submission" date="2014-02" db="EMBL/GenBank/DDBJ databases">
        <authorList>
            <person name="Sears C."/>
            <person name="Carroll K."/>
            <person name="Sack B.R."/>
            <person name="Qadri F."/>
            <person name="Myers L.L."/>
            <person name="Chung G.-T."/>
            <person name="Escheverria P."/>
            <person name="Fraser C.M."/>
            <person name="Sadzewicz L."/>
            <person name="Shefchek K.A."/>
            <person name="Tallon L."/>
            <person name="Das S.P."/>
            <person name="Daugherty S."/>
            <person name="Mongodin E.F."/>
        </authorList>
    </citation>
    <scope>NUCLEOTIDE SEQUENCE [LARGE SCALE GENOMIC DNA]</scope>
    <source>
        <strain evidence="1 2">S36L11</strain>
    </source>
</reference>
<organism evidence="1 2">
    <name type="scientific">Bacteroides fragilis str. S36L11</name>
    <dbReference type="NCBI Taxonomy" id="1339327"/>
    <lineage>
        <taxon>Bacteria</taxon>
        <taxon>Pseudomonadati</taxon>
        <taxon>Bacteroidota</taxon>
        <taxon>Bacteroidia</taxon>
        <taxon>Bacteroidales</taxon>
        <taxon>Bacteroidaceae</taxon>
        <taxon>Bacteroides</taxon>
    </lineage>
</organism>
<dbReference type="RefSeq" id="WP_005833674.1">
    <property type="nucleotide sequence ID" value="NZ_JGDJ01000106.1"/>
</dbReference>
<sequence length="186" mass="22127">MTAQCRERLIYNGEEYYLATEPLASYLIKHDIRFIAPHTACWRGYIGSWLIEDNKLYLVDLKANISEGNKKFGADKEVGLDFLFPGQTKVFANWYSEVIRIPHGKMMKYVHQGYASLYEKELFLRFESGILVSYREEDNTHFYANKKRMEERNMSDLCEAIFGVKLQKKGNWLHNLFRHLHKLYRR</sequence>
<proteinExistence type="predicted"/>
<evidence type="ECO:0000313" key="2">
    <source>
        <dbReference type="Proteomes" id="UP000022082"/>
    </source>
</evidence>
<comment type="caution">
    <text evidence="1">The sequence shown here is derived from an EMBL/GenBank/DDBJ whole genome shotgun (WGS) entry which is preliminary data.</text>
</comment>
<accession>A0A015XH17</accession>